<evidence type="ECO:0000256" key="6">
    <source>
        <dbReference type="ARBA" id="ARBA00038255"/>
    </source>
</evidence>
<dbReference type="PANTHER" id="PTHR14344:SF3">
    <property type="entry name" value="WD REPEAT-CONTAINING PROTEIN 6"/>
    <property type="match status" value="1"/>
</dbReference>
<comment type="subcellular location">
    <subcellularLocation>
        <location evidence="1">Cytoplasm</location>
    </subcellularLocation>
</comment>
<keyword evidence="4" id="KW-0819">tRNA processing</keyword>
<dbReference type="InterPro" id="IPR019775">
    <property type="entry name" value="WD40_repeat_CS"/>
</dbReference>
<feature type="repeat" description="WD" evidence="7">
    <location>
        <begin position="209"/>
        <end position="253"/>
    </location>
</feature>
<evidence type="ECO:0000313" key="9">
    <source>
        <dbReference type="EMBL" id="KAF2454236.1"/>
    </source>
</evidence>
<comment type="similarity">
    <text evidence="6">Belongs to the WD repeat WDR6 family.</text>
</comment>
<dbReference type="SUPFAM" id="SSF75011">
    <property type="entry name" value="3-carboxy-cis,cis-mucoante lactonizing enzyme"/>
    <property type="match status" value="1"/>
</dbReference>
<dbReference type="GO" id="GO:0005737">
    <property type="term" value="C:cytoplasm"/>
    <property type="evidence" value="ECO:0007669"/>
    <property type="project" value="UniProtKB-SubCell"/>
</dbReference>
<dbReference type="OrthoDB" id="5594999at2759"/>
<keyword evidence="3 7" id="KW-0853">WD repeat</keyword>
<evidence type="ECO:0000256" key="5">
    <source>
        <dbReference type="ARBA" id="ARBA00022737"/>
    </source>
</evidence>
<feature type="region of interest" description="Disordered" evidence="8">
    <location>
        <begin position="418"/>
        <end position="440"/>
    </location>
</feature>
<keyword evidence="10" id="KW-1185">Reference proteome</keyword>
<dbReference type="Gene3D" id="2.130.10.10">
    <property type="entry name" value="YVTN repeat-like/Quinoprotein amine dehydrogenase"/>
    <property type="match status" value="4"/>
</dbReference>
<dbReference type="InterPro" id="IPR015943">
    <property type="entry name" value="WD40/YVTN_repeat-like_dom_sf"/>
</dbReference>
<evidence type="ECO:0000256" key="1">
    <source>
        <dbReference type="ARBA" id="ARBA00004496"/>
    </source>
</evidence>
<dbReference type="EMBL" id="MU001692">
    <property type="protein sequence ID" value="KAF2454236.1"/>
    <property type="molecule type" value="Genomic_DNA"/>
</dbReference>
<protein>
    <submittedName>
        <fullName evidence="9">WD40-repeat-containing domain protein</fullName>
    </submittedName>
</protein>
<evidence type="ECO:0000256" key="2">
    <source>
        <dbReference type="ARBA" id="ARBA00022490"/>
    </source>
</evidence>
<dbReference type="Pfam" id="PF00400">
    <property type="entry name" value="WD40"/>
    <property type="match status" value="2"/>
</dbReference>
<sequence>MPQSLRHESLLVPVTAVTTWGTKILAGEGPFLQVYDTATYPAKHLNAIRVFESQAIHGIRLRHEDDVDPEAVIWGGSCLCIVSLSTVGLTIECRKTANVQVNDWILDLCLMSGDKMNESRAMQDIIGVLVTAHNALFALCAHSNDSSRGFYDLAELSRGTRCILYSAHLQLLPEGRILVAAGTAFGEVLVWSLTFHLWDGQRAELHYIFSGHEGSIFGVQISEALEHTSTEVPWRKVLASCSDDRTIRLWDISGAVDRASSAEAKSLEQALAERESGFGIGWKDDVHKDGCLAMAWGHISRIWGVRFLRLGEDDEQGKFPYHLVSFGEDSTCQLWNIRPREGRDGDIESPLLLEHFGEASYHSGKNIWCIDVVGTGRHSMILTGAADGSVVSFSPDSHACGKASSCEMEISNMKVMPTAKEKASDPPAAERQNQNNYRQPREDPFRCYAFTSERTFVVTTKSGKVCRCDTGVHTSPSGKTSITLDVTDLHYSSNDLRGYSIAAGATNMGLAFLTGSTGVVHCYDSHTNTISDILDLEGKPAGLFVTQETSCVAPQSCVLVATRLGLPVAQQQLLQRAGESPCLRVNSAFLALPESFMVTSSVSIWRNPDFVTFLGGRNGAILFFASIAFPASQGISTYQQPVQPSQYIPHIHGREAVTDLKWLPVSTALSSDRQGWLVSVGRDGTCSVLQFTGLDKPPTLVHKLGLPFGPNVEGICIQKHGAQEHLMFFGFGGKRFVVYDDSLKQEYTNVECGGAHRNWAFISTGEGDETDGNCRGMFVWTKASKANVAYFPKFSHQIVKSGSHGRDIKAVAISPTRKPGSQNYLIATGAEDTTIRILEYELSGVLDVSGQFRCVQVIRKHTTGIQQLAWSNDGYYLFSSGGNEEFYIWRVHSVPLLGVGIVCEGVCPPKSEARDLRVTSFAVTEKSRLTNFADSEERTFLITLTYSDSIVVVWQYSTSSNSSWALLCSGSYGTACLLQAAYLPSSRTPPLLTAATDGYLALWYPPQESLVTELPRIQASAKWRVHQNAIQCLDCCPIVGSINLVICGGDDNALSLTLMRSESNPSASTLLIPDAHAAALTACTVTTLSRDEGSHHTRYSLVATTAGNDQRVNIWVVRVDLAIPGVEGITVLRLATRATSVADVSDMSQFTLSRGEKSIAKLIICGVGMDMWTLD</sequence>
<dbReference type="InterPro" id="IPR051973">
    <property type="entry name" value="tRNA_Anticodon_Mtase-Reg"/>
</dbReference>
<evidence type="ECO:0000313" key="10">
    <source>
        <dbReference type="Proteomes" id="UP000799766"/>
    </source>
</evidence>
<reference evidence="9" key="1">
    <citation type="journal article" date="2020" name="Stud. Mycol.">
        <title>101 Dothideomycetes genomes: a test case for predicting lifestyles and emergence of pathogens.</title>
        <authorList>
            <person name="Haridas S."/>
            <person name="Albert R."/>
            <person name="Binder M."/>
            <person name="Bloem J."/>
            <person name="Labutti K."/>
            <person name="Salamov A."/>
            <person name="Andreopoulos B."/>
            <person name="Baker S."/>
            <person name="Barry K."/>
            <person name="Bills G."/>
            <person name="Bluhm B."/>
            <person name="Cannon C."/>
            <person name="Castanera R."/>
            <person name="Culley D."/>
            <person name="Daum C."/>
            <person name="Ezra D."/>
            <person name="Gonzalez J."/>
            <person name="Henrissat B."/>
            <person name="Kuo A."/>
            <person name="Liang C."/>
            <person name="Lipzen A."/>
            <person name="Lutzoni F."/>
            <person name="Magnuson J."/>
            <person name="Mondo S."/>
            <person name="Nolan M."/>
            <person name="Ohm R."/>
            <person name="Pangilinan J."/>
            <person name="Park H.-J."/>
            <person name="Ramirez L."/>
            <person name="Alfaro M."/>
            <person name="Sun H."/>
            <person name="Tritt A."/>
            <person name="Yoshinaga Y."/>
            <person name="Zwiers L.-H."/>
            <person name="Turgeon B."/>
            <person name="Goodwin S."/>
            <person name="Spatafora J."/>
            <person name="Crous P."/>
            <person name="Grigoriev I."/>
        </authorList>
    </citation>
    <scope>NUCLEOTIDE SEQUENCE</scope>
    <source>
        <strain evidence="9">ATCC 16933</strain>
    </source>
</reference>
<dbReference type="AlphaFoldDB" id="A0A6A6NR70"/>
<evidence type="ECO:0000256" key="8">
    <source>
        <dbReference type="SAM" id="MobiDB-lite"/>
    </source>
</evidence>
<dbReference type="PROSITE" id="PS50294">
    <property type="entry name" value="WD_REPEATS_REGION"/>
    <property type="match status" value="1"/>
</dbReference>
<dbReference type="InterPro" id="IPR001680">
    <property type="entry name" value="WD40_rpt"/>
</dbReference>
<dbReference type="GO" id="GO:0030488">
    <property type="term" value="P:tRNA methylation"/>
    <property type="evidence" value="ECO:0007669"/>
    <property type="project" value="TreeGrafter"/>
</dbReference>
<name>A0A6A6NR70_9PEZI</name>
<organism evidence="9 10">
    <name type="scientific">Lineolata rhizophorae</name>
    <dbReference type="NCBI Taxonomy" id="578093"/>
    <lineage>
        <taxon>Eukaryota</taxon>
        <taxon>Fungi</taxon>
        <taxon>Dikarya</taxon>
        <taxon>Ascomycota</taxon>
        <taxon>Pezizomycotina</taxon>
        <taxon>Dothideomycetes</taxon>
        <taxon>Dothideomycetes incertae sedis</taxon>
        <taxon>Lineolatales</taxon>
        <taxon>Lineolataceae</taxon>
        <taxon>Lineolata</taxon>
    </lineage>
</organism>
<dbReference type="PROSITE" id="PS00678">
    <property type="entry name" value="WD_REPEATS_1"/>
    <property type="match status" value="1"/>
</dbReference>
<dbReference type="PROSITE" id="PS50082">
    <property type="entry name" value="WD_REPEATS_2"/>
    <property type="match status" value="2"/>
</dbReference>
<proteinExistence type="inferred from homology"/>
<dbReference type="Proteomes" id="UP000799766">
    <property type="component" value="Unassembled WGS sequence"/>
</dbReference>
<dbReference type="SMART" id="SM00320">
    <property type="entry name" value="WD40"/>
    <property type="match status" value="7"/>
</dbReference>
<keyword evidence="2" id="KW-0963">Cytoplasm</keyword>
<dbReference type="SUPFAM" id="SSF50978">
    <property type="entry name" value="WD40 repeat-like"/>
    <property type="match status" value="2"/>
</dbReference>
<dbReference type="InterPro" id="IPR036322">
    <property type="entry name" value="WD40_repeat_dom_sf"/>
</dbReference>
<feature type="repeat" description="WD" evidence="7">
    <location>
        <begin position="858"/>
        <end position="893"/>
    </location>
</feature>
<keyword evidence="5" id="KW-0677">Repeat</keyword>
<evidence type="ECO:0000256" key="4">
    <source>
        <dbReference type="ARBA" id="ARBA00022694"/>
    </source>
</evidence>
<gene>
    <name evidence="9" type="ORF">BDY21DRAFT_353401</name>
</gene>
<evidence type="ECO:0000256" key="7">
    <source>
        <dbReference type="PROSITE-ProRule" id="PRU00221"/>
    </source>
</evidence>
<evidence type="ECO:0000256" key="3">
    <source>
        <dbReference type="ARBA" id="ARBA00022574"/>
    </source>
</evidence>
<dbReference type="PANTHER" id="PTHR14344">
    <property type="entry name" value="WD REPEAT PROTEIN"/>
    <property type="match status" value="1"/>
</dbReference>
<accession>A0A6A6NR70</accession>